<reference evidence="8 9" key="1">
    <citation type="submission" date="2016-10" db="EMBL/GenBank/DDBJ databases">
        <authorList>
            <person name="de Groot N.N."/>
        </authorList>
    </citation>
    <scope>NUCLEOTIDE SEQUENCE [LARGE SCALE GENOMIC DNA]</scope>
    <source>
        <strain evidence="8 9">DSM 28286</strain>
    </source>
</reference>
<evidence type="ECO:0000256" key="2">
    <source>
        <dbReference type="ARBA" id="ARBA00005811"/>
    </source>
</evidence>
<keyword evidence="9" id="KW-1185">Reference proteome</keyword>
<evidence type="ECO:0000313" key="9">
    <source>
        <dbReference type="Proteomes" id="UP000199031"/>
    </source>
</evidence>
<accession>A0A1I5RZG2</accession>
<dbReference type="GO" id="GO:0015031">
    <property type="term" value="P:protein transport"/>
    <property type="evidence" value="ECO:0007669"/>
    <property type="project" value="UniProtKB-KW"/>
</dbReference>
<keyword evidence="4 7" id="KW-0812">Transmembrane</keyword>
<dbReference type="OrthoDB" id="9793581at2"/>
<dbReference type="PANTHER" id="PTHR30558">
    <property type="entry name" value="EXBD MEMBRANE COMPONENT OF PMF-DRIVEN MACROMOLECULE IMPORT SYSTEM"/>
    <property type="match status" value="1"/>
</dbReference>
<evidence type="ECO:0000256" key="1">
    <source>
        <dbReference type="ARBA" id="ARBA00004162"/>
    </source>
</evidence>
<evidence type="ECO:0000256" key="6">
    <source>
        <dbReference type="ARBA" id="ARBA00023136"/>
    </source>
</evidence>
<dbReference type="AlphaFoldDB" id="A0A1I5RZG2"/>
<sequence>MARPKIARKSTIVDMTAMCDVAFLLLAFFILTTKPKPSEAVPISTPTSVANKFVPDKNAVMISLDKDGKVYLSVSDNAEDRTKKQTMIQDINQRNNLGLTNDEVDRLVSQPFIGVPFSQLKAQAKLSNEQITAKNLPSGIPAQDSSNNQMIEWIRAAKVAYQGSKMDLILKGDNVAKYPVFKNILTAFKKNDEFKFQMVTNPSGVPEGTDLYRLNMSKKDAGGTAE</sequence>
<dbReference type="GO" id="GO:0022857">
    <property type="term" value="F:transmembrane transporter activity"/>
    <property type="evidence" value="ECO:0007669"/>
    <property type="project" value="InterPro"/>
</dbReference>
<dbReference type="STRING" id="1465490.SAMN05444277_101502"/>
<dbReference type="GO" id="GO:0005886">
    <property type="term" value="C:plasma membrane"/>
    <property type="evidence" value="ECO:0007669"/>
    <property type="project" value="UniProtKB-SubCell"/>
</dbReference>
<comment type="similarity">
    <text evidence="2 7">Belongs to the ExbD/TolR family.</text>
</comment>
<organism evidence="8 9">
    <name type="scientific">Parafilimonas terrae</name>
    <dbReference type="NCBI Taxonomy" id="1465490"/>
    <lineage>
        <taxon>Bacteria</taxon>
        <taxon>Pseudomonadati</taxon>
        <taxon>Bacteroidota</taxon>
        <taxon>Chitinophagia</taxon>
        <taxon>Chitinophagales</taxon>
        <taxon>Chitinophagaceae</taxon>
        <taxon>Parafilimonas</taxon>
    </lineage>
</organism>
<dbReference type="Pfam" id="PF02472">
    <property type="entry name" value="ExbD"/>
    <property type="match status" value="1"/>
</dbReference>
<evidence type="ECO:0000256" key="5">
    <source>
        <dbReference type="ARBA" id="ARBA00022989"/>
    </source>
</evidence>
<dbReference type="Proteomes" id="UP000199031">
    <property type="component" value="Unassembled WGS sequence"/>
</dbReference>
<dbReference type="RefSeq" id="WP_090654150.1">
    <property type="nucleotide sequence ID" value="NZ_FOXQ01000001.1"/>
</dbReference>
<proteinExistence type="inferred from homology"/>
<evidence type="ECO:0000313" key="8">
    <source>
        <dbReference type="EMBL" id="SFP63895.1"/>
    </source>
</evidence>
<name>A0A1I5RZG2_9BACT</name>
<dbReference type="PANTHER" id="PTHR30558:SF3">
    <property type="entry name" value="BIOPOLYMER TRANSPORT PROTEIN EXBD-RELATED"/>
    <property type="match status" value="1"/>
</dbReference>
<gene>
    <name evidence="8" type="ORF">SAMN05444277_101502</name>
</gene>
<keyword evidence="6" id="KW-0472">Membrane</keyword>
<keyword evidence="7" id="KW-0813">Transport</keyword>
<keyword evidence="7" id="KW-0653">Protein transport</keyword>
<keyword evidence="5" id="KW-1133">Transmembrane helix</keyword>
<evidence type="ECO:0000256" key="3">
    <source>
        <dbReference type="ARBA" id="ARBA00022475"/>
    </source>
</evidence>
<comment type="subcellular location">
    <subcellularLocation>
        <location evidence="1">Cell membrane</location>
        <topology evidence="1">Single-pass membrane protein</topology>
    </subcellularLocation>
    <subcellularLocation>
        <location evidence="7">Cell membrane</location>
        <topology evidence="7">Single-pass type II membrane protein</topology>
    </subcellularLocation>
</comment>
<protein>
    <submittedName>
        <fullName evidence="8">Outer membrane transport energization protein ExbD</fullName>
    </submittedName>
</protein>
<dbReference type="InterPro" id="IPR003400">
    <property type="entry name" value="ExbD"/>
</dbReference>
<keyword evidence="3" id="KW-1003">Cell membrane</keyword>
<evidence type="ECO:0000256" key="7">
    <source>
        <dbReference type="RuleBase" id="RU003879"/>
    </source>
</evidence>
<evidence type="ECO:0000256" key="4">
    <source>
        <dbReference type="ARBA" id="ARBA00022692"/>
    </source>
</evidence>
<dbReference type="EMBL" id="FOXQ01000001">
    <property type="protein sequence ID" value="SFP63895.1"/>
    <property type="molecule type" value="Genomic_DNA"/>
</dbReference>